<dbReference type="PANTHER" id="PTHR16059">
    <property type="entry name" value="ANTHRAX TOXIN RECEPTOR"/>
    <property type="match status" value="1"/>
</dbReference>
<dbReference type="InterPro" id="IPR002035">
    <property type="entry name" value="VWF_A"/>
</dbReference>
<keyword evidence="4" id="KW-0479">Metal-binding</keyword>
<keyword evidence="7" id="KW-0472">Membrane</keyword>
<feature type="domain" description="VWFA" evidence="9">
    <location>
        <begin position="1"/>
        <end position="146"/>
    </location>
</feature>
<comment type="similarity">
    <text evidence="2">Belongs to the ATR family.</text>
</comment>
<dbReference type="GO" id="GO:0016020">
    <property type="term" value="C:membrane"/>
    <property type="evidence" value="ECO:0007669"/>
    <property type="project" value="UniProtKB-SubCell"/>
</dbReference>
<dbReference type="PANTHER" id="PTHR16059:SF16">
    <property type="entry name" value="ANTHRAX TOXIN RECEPTOR-LIKE"/>
    <property type="match status" value="1"/>
</dbReference>
<dbReference type="Ensembl" id="ENSSSCT00015069543.1">
    <property type="protein sequence ID" value="ENSSSCP00015027820.1"/>
    <property type="gene ID" value="ENSSSCG00015052269.1"/>
</dbReference>
<dbReference type="Pfam" id="PF05587">
    <property type="entry name" value="Anth_Ig"/>
    <property type="match status" value="1"/>
</dbReference>
<evidence type="ECO:0000256" key="4">
    <source>
        <dbReference type="ARBA" id="ARBA00022723"/>
    </source>
</evidence>
<proteinExistence type="inferred from homology"/>
<dbReference type="SUPFAM" id="SSF53300">
    <property type="entry name" value="vWA-like"/>
    <property type="match status" value="1"/>
</dbReference>
<evidence type="ECO:0000256" key="7">
    <source>
        <dbReference type="ARBA" id="ARBA00023136"/>
    </source>
</evidence>
<evidence type="ECO:0000313" key="10">
    <source>
        <dbReference type="Ensembl" id="ENSSSCP00015027820.1"/>
    </source>
</evidence>
<dbReference type="AlphaFoldDB" id="A0A8D0U5W7"/>
<evidence type="ECO:0000256" key="1">
    <source>
        <dbReference type="ARBA" id="ARBA00004479"/>
    </source>
</evidence>
<keyword evidence="3" id="KW-0812">Transmembrane</keyword>
<feature type="compositionally biased region" description="Pro residues" evidence="8">
    <location>
        <begin position="224"/>
        <end position="241"/>
    </location>
</feature>
<dbReference type="InterPro" id="IPR008400">
    <property type="entry name" value="Anthrax_toxin_rcpt_extracel"/>
</dbReference>
<keyword evidence="6" id="KW-1133">Transmembrane helix</keyword>
<dbReference type="GO" id="GO:0046872">
    <property type="term" value="F:metal ion binding"/>
    <property type="evidence" value="ECO:0007669"/>
    <property type="project" value="UniProtKB-KW"/>
</dbReference>
<keyword evidence="5" id="KW-0732">Signal</keyword>
<evidence type="ECO:0000256" key="8">
    <source>
        <dbReference type="SAM" id="MobiDB-lite"/>
    </source>
</evidence>
<feature type="region of interest" description="Disordered" evidence="8">
    <location>
        <begin position="221"/>
        <end position="245"/>
    </location>
</feature>
<evidence type="ECO:0000256" key="2">
    <source>
        <dbReference type="ARBA" id="ARBA00008095"/>
    </source>
</evidence>
<organism evidence="10 11">
    <name type="scientific">Sus scrofa</name>
    <name type="common">Pig</name>
    <dbReference type="NCBI Taxonomy" id="9823"/>
    <lineage>
        <taxon>Eukaryota</taxon>
        <taxon>Metazoa</taxon>
        <taxon>Chordata</taxon>
        <taxon>Craniata</taxon>
        <taxon>Vertebrata</taxon>
        <taxon>Euteleostomi</taxon>
        <taxon>Mammalia</taxon>
        <taxon>Eutheria</taxon>
        <taxon>Laurasiatheria</taxon>
        <taxon>Artiodactyla</taxon>
        <taxon>Suina</taxon>
        <taxon>Suidae</taxon>
        <taxon>Sus</taxon>
    </lineage>
</organism>
<name>A0A8D0U5W7_PIG</name>
<dbReference type="PROSITE" id="PS50234">
    <property type="entry name" value="VWFA"/>
    <property type="match status" value="1"/>
</dbReference>
<evidence type="ECO:0000313" key="11">
    <source>
        <dbReference type="Proteomes" id="UP000694726"/>
    </source>
</evidence>
<evidence type="ECO:0000256" key="3">
    <source>
        <dbReference type="ARBA" id="ARBA00022692"/>
    </source>
</evidence>
<sequence>MVKKYTNPRLRMSFITYSTQGNTIMKLTSNRNVIKNSLKRLRNIVPKGARNMQEGLKKANEQIYKVQSSNFGASSLIFTLTAGPLQPSAVQETKQEADKARRMKAKVYCIGMKDYKAYQLNKFIEAKTHFFNMEQIEDQKRLIASIVGNSCVELMAKDTYYVCVGNDYSLEFYTYGLEPEKIGEYSCRYKLDETEVFSSPPAASVSKPTWTWPALPRLTVPGIEPNPLPGPRGPAPSPHSPLSPQQVQLLMPQASAQAPTAQTLFPGFPFIWCRLQDHRFRENSS</sequence>
<dbReference type="InterPro" id="IPR036465">
    <property type="entry name" value="vWFA_dom_sf"/>
</dbReference>
<evidence type="ECO:0000256" key="6">
    <source>
        <dbReference type="ARBA" id="ARBA00022989"/>
    </source>
</evidence>
<evidence type="ECO:0000259" key="9">
    <source>
        <dbReference type="PROSITE" id="PS50234"/>
    </source>
</evidence>
<dbReference type="Proteomes" id="UP000694726">
    <property type="component" value="Unplaced"/>
</dbReference>
<comment type="subcellular location">
    <subcellularLocation>
        <location evidence="1">Membrane</location>
        <topology evidence="1">Single-pass type I membrane protein</topology>
    </subcellularLocation>
</comment>
<accession>A0A8D0U5W7</accession>
<dbReference type="Pfam" id="PF00092">
    <property type="entry name" value="VWA"/>
    <property type="match status" value="1"/>
</dbReference>
<protein>
    <recommendedName>
        <fullName evidence="9">VWFA domain-containing protein</fullName>
    </recommendedName>
</protein>
<reference evidence="10" key="1">
    <citation type="submission" date="2025-08" db="UniProtKB">
        <authorList>
            <consortium name="Ensembl"/>
        </authorList>
    </citation>
    <scope>IDENTIFICATION</scope>
</reference>
<dbReference type="GO" id="GO:0038023">
    <property type="term" value="F:signaling receptor activity"/>
    <property type="evidence" value="ECO:0007669"/>
    <property type="project" value="InterPro"/>
</dbReference>
<dbReference type="Gene3D" id="3.40.50.410">
    <property type="entry name" value="von Willebrand factor, type A domain"/>
    <property type="match status" value="1"/>
</dbReference>
<evidence type="ECO:0000256" key="5">
    <source>
        <dbReference type="ARBA" id="ARBA00022729"/>
    </source>
</evidence>